<keyword evidence="9" id="KW-0132">Cell division</keyword>
<dbReference type="GO" id="GO:0051301">
    <property type="term" value="P:cell division"/>
    <property type="evidence" value="ECO:0007669"/>
    <property type="project" value="UniProtKB-KW"/>
</dbReference>
<dbReference type="Pfam" id="PF05697">
    <property type="entry name" value="Trigger_N"/>
    <property type="match status" value="1"/>
</dbReference>
<gene>
    <name evidence="9" type="primary">tig</name>
    <name evidence="14" type="ORF">A2257_02060</name>
</gene>
<dbReference type="GO" id="GO:0044183">
    <property type="term" value="F:protein folding chaperone"/>
    <property type="evidence" value="ECO:0007669"/>
    <property type="project" value="TreeGrafter"/>
</dbReference>
<protein>
    <recommendedName>
        <fullName evidence="4 9">Trigger factor</fullName>
        <shortName evidence="9">TF</shortName>
        <ecNumber evidence="3 9">5.2.1.8</ecNumber>
    </recommendedName>
    <alternativeName>
        <fullName evidence="8 9">PPIase</fullName>
    </alternativeName>
</protein>
<feature type="domain" description="Trigger factor ribosome-binding bacterial" evidence="12">
    <location>
        <begin position="1"/>
        <end position="145"/>
    </location>
</feature>
<feature type="domain" description="Trigger factor C-terminal" evidence="13">
    <location>
        <begin position="261"/>
        <end position="421"/>
    </location>
</feature>
<evidence type="ECO:0000256" key="9">
    <source>
        <dbReference type="HAMAP-Rule" id="MF_00303"/>
    </source>
</evidence>
<evidence type="ECO:0000256" key="7">
    <source>
        <dbReference type="ARBA" id="ARBA00023235"/>
    </source>
</evidence>
<dbReference type="PANTHER" id="PTHR30560">
    <property type="entry name" value="TRIGGER FACTOR CHAPERONE AND PEPTIDYL-PROLYL CIS/TRANS ISOMERASE"/>
    <property type="match status" value="1"/>
</dbReference>
<reference evidence="14 15" key="1">
    <citation type="journal article" date="2016" name="Nat. Commun.">
        <title>Thousands of microbial genomes shed light on interconnected biogeochemical processes in an aquifer system.</title>
        <authorList>
            <person name="Anantharaman K."/>
            <person name="Brown C.T."/>
            <person name="Hug L.A."/>
            <person name="Sharon I."/>
            <person name="Castelle C.J."/>
            <person name="Probst A.J."/>
            <person name="Thomas B.C."/>
            <person name="Singh A."/>
            <person name="Wilkins M.J."/>
            <person name="Karaoz U."/>
            <person name="Brodie E.L."/>
            <person name="Williams K.H."/>
            <person name="Hubbard S.S."/>
            <person name="Banfield J.F."/>
        </authorList>
    </citation>
    <scope>NUCLEOTIDE SEQUENCE [LARGE SCALE GENOMIC DNA]</scope>
</reference>
<comment type="caution">
    <text evidence="14">The sequence shown here is derived from an EMBL/GenBank/DDBJ whole genome shotgun (WGS) entry which is preliminary data.</text>
</comment>
<keyword evidence="7 9" id="KW-0413">Isomerase</keyword>
<dbReference type="InterPro" id="IPR036611">
    <property type="entry name" value="Trigger_fac_ribosome-bd_sf"/>
</dbReference>
<accession>A0A1F5S1T6</accession>
<dbReference type="GO" id="GO:0015031">
    <property type="term" value="P:protein transport"/>
    <property type="evidence" value="ECO:0007669"/>
    <property type="project" value="UniProtKB-UniRule"/>
</dbReference>
<evidence type="ECO:0000256" key="1">
    <source>
        <dbReference type="ARBA" id="ARBA00000971"/>
    </source>
</evidence>
<feature type="coiled-coil region" evidence="10">
    <location>
        <begin position="259"/>
        <end position="286"/>
    </location>
</feature>
<dbReference type="Gene3D" id="1.10.3120.10">
    <property type="entry name" value="Trigger factor, C-terminal domain"/>
    <property type="match status" value="1"/>
</dbReference>
<dbReference type="InterPro" id="IPR046357">
    <property type="entry name" value="PPIase_dom_sf"/>
</dbReference>
<dbReference type="Gene3D" id="3.30.70.1050">
    <property type="entry name" value="Trigger factor ribosome-binding domain"/>
    <property type="match status" value="1"/>
</dbReference>
<dbReference type="GO" id="GO:0003755">
    <property type="term" value="F:peptidyl-prolyl cis-trans isomerase activity"/>
    <property type="evidence" value="ECO:0007669"/>
    <property type="project" value="UniProtKB-UniRule"/>
</dbReference>
<dbReference type="SUPFAM" id="SSF109998">
    <property type="entry name" value="Triger factor/SurA peptide-binding domain-like"/>
    <property type="match status" value="1"/>
</dbReference>
<comment type="domain">
    <text evidence="9">Consists of 3 domains; the N-terminus binds the ribosome, the middle domain has PPIase activity, while the C-terminus has intrinsic chaperone activity on its own.</text>
</comment>
<dbReference type="Gene3D" id="3.10.50.40">
    <property type="match status" value="1"/>
</dbReference>
<dbReference type="Pfam" id="PF05698">
    <property type="entry name" value="Trigger_C"/>
    <property type="match status" value="1"/>
</dbReference>
<keyword evidence="6 9" id="KW-0143">Chaperone</keyword>
<keyword evidence="10" id="KW-0175">Coiled coil</keyword>
<dbReference type="GO" id="GO:0005737">
    <property type="term" value="C:cytoplasm"/>
    <property type="evidence" value="ECO:0007669"/>
    <property type="project" value="UniProtKB-SubCell"/>
</dbReference>
<comment type="similarity">
    <text evidence="2 9">Belongs to the FKBP-type PPIase family. Tig subfamily.</text>
</comment>
<evidence type="ECO:0000256" key="6">
    <source>
        <dbReference type="ARBA" id="ARBA00023186"/>
    </source>
</evidence>
<evidence type="ECO:0000256" key="3">
    <source>
        <dbReference type="ARBA" id="ARBA00013194"/>
    </source>
</evidence>
<comment type="catalytic activity">
    <reaction evidence="1 9">
        <text>[protein]-peptidylproline (omega=180) = [protein]-peptidylproline (omega=0)</text>
        <dbReference type="Rhea" id="RHEA:16237"/>
        <dbReference type="Rhea" id="RHEA-COMP:10747"/>
        <dbReference type="Rhea" id="RHEA-COMP:10748"/>
        <dbReference type="ChEBI" id="CHEBI:83833"/>
        <dbReference type="ChEBI" id="CHEBI:83834"/>
        <dbReference type="EC" id="5.2.1.8"/>
    </reaction>
</comment>
<dbReference type="InterPro" id="IPR001179">
    <property type="entry name" value="PPIase_FKBP_dom"/>
</dbReference>
<dbReference type="GO" id="GO:0051083">
    <property type="term" value="P:'de novo' cotranslational protein folding"/>
    <property type="evidence" value="ECO:0007669"/>
    <property type="project" value="TreeGrafter"/>
</dbReference>
<evidence type="ECO:0000256" key="4">
    <source>
        <dbReference type="ARBA" id="ARBA00016902"/>
    </source>
</evidence>
<dbReference type="AlphaFoldDB" id="A0A1F5S1T6"/>
<dbReference type="PANTHER" id="PTHR30560:SF3">
    <property type="entry name" value="TRIGGER FACTOR-LIKE PROTEIN TIG, CHLOROPLASTIC"/>
    <property type="match status" value="1"/>
</dbReference>
<feature type="domain" description="PPIase FKBP-type" evidence="11">
    <location>
        <begin position="156"/>
        <end position="238"/>
    </location>
</feature>
<dbReference type="PIRSF" id="PIRSF003095">
    <property type="entry name" value="Trigger_factor"/>
    <property type="match status" value="1"/>
</dbReference>
<evidence type="ECO:0000259" key="12">
    <source>
        <dbReference type="Pfam" id="PF05697"/>
    </source>
</evidence>
<comment type="subcellular location">
    <subcellularLocation>
        <location evidence="9">Cytoplasm</location>
    </subcellularLocation>
    <text evidence="9">About half TF is bound to the ribosome near the polypeptide exit tunnel while the other half is free in the cytoplasm.</text>
</comment>
<dbReference type="InterPro" id="IPR037041">
    <property type="entry name" value="Trigger_fac_C_sf"/>
</dbReference>
<dbReference type="SUPFAM" id="SSF54534">
    <property type="entry name" value="FKBP-like"/>
    <property type="match status" value="1"/>
</dbReference>
<proteinExistence type="inferred from homology"/>
<dbReference type="Pfam" id="PF00254">
    <property type="entry name" value="FKBP_C"/>
    <property type="match status" value="1"/>
</dbReference>
<comment type="function">
    <text evidence="9">Involved in protein export. Acts as a chaperone by maintaining the newly synthesized protein in an open conformation. Functions as a peptidyl-prolyl cis-trans isomerase.</text>
</comment>
<dbReference type="InterPro" id="IPR027304">
    <property type="entry name" value="Trigger_fact/SurA_dom_sf"/>
</dbReference>
<evidence type="ECO:0000256" key="2">
    <source>
        <dbReference type="ARBA" id="ARBA00005464"/>
    </source>
</evidence>
<dbReference type="EC" id="5.2.1.8" evidence="3 9"/>
<organism evidence="14 15">
    <name type="scientific">Candidatus Falkowbacteria bacterium RIFOXYA2_FULL_38_12</name>
    <dbReference type="NCBI Taxonomy" id="1797993"/>
    <lineage>
        <taxon>Bacteria</taxon>
        <taxon>Candidatus Falkowiibacteriota</taxon>
    </lineage>
</organism>
<dbReference type="EMBL" id="MFGA01000022">
    <property type="protein sequence ID" value="OGF20606.1"/>
    <property type="molecule type" value="Genomic_DNA"/>
</dbReference>
<evidence type="ECO:0000259" key="11">
    <source>
        <dbReference type="Pfam" id="PF00254"/>
    </source>
</evidence>
<keyword evidence="9" id="KW-0963">Cytoplasm</keyword>
<dbReference type="HAMAP" id="MF_00303">
    <property type="entry name" value="Trigger_factor_Tig"/>
    <property type="match status" value="1"/>
</dbReference>
<dbReference type="InterPro" id="IPR008880">
    <property type="entry name" value="Trigger_fac_C"/>
</dbReference>
<keyword evidence="9" id="KW-0131">Cell cycle</keyword>
<evidence type="ECO:0000313" key="15">
    <source>
        <dbReference type="Proteomes" id="UP000177407"/>
    </source>
</evidence>
<dbReference type="Proteomes" id="UP000177407">
    <property type="component" value="Unassembled WGS sequence"/>
</dbReference>
<evidence type="ECO:0000256" key="8">
    <source>
        <dbReference type="ARBA" id="ARBA00029986"/>
    </source>
</evidence>
<evidence type="ECO:0000259" key="13">
    <source>
        <dbReference type="Pfam" id="PF05698"/>
    </source>
</evidence>
<evidence type="ECO:0000256" key="10">
    <source>
        <dbReference type="SAM" id="Coils"/>
    </source>
</evidence>
<evidence type="ECO:0000313" key="14">
    <source>
        <dbReference type="EMBL" id="OGF20606.1"/>
    </source>
</evidence>
<name>A0A1F5S1T6_9BACT</name>
<dbReference type="InterPro" id="IPR005215">
    <property type="entry name" value="Trig_fac"/>
</dbReference>
<evidence type="ECO:0000256" key="5">
    <source>
        <dbReference type="ARBA" id="ARBA00023110"/>
    </source>
</evidence>
<dbReference type="InterPro" id="IPR008881">
    <property type="entry name" value="Trigger_fac_ribosome-bd_bac"/>
</dbReference>
<dbReference type="SUPFAM" id="SSF102735">
    <property type="entry name" value="Trigger factor ribosome-binding domain"/>
    <property type="match status" value="1"/>
</dbReference>
<dbReference type="GO" id="GO:0043022">
    <property type="term" value="F:ribosome binding"/>
    <property type="evidence" value="ECO:0007669"/>
    <property type="project" value="TreeGrafter"/>
</dbReference>
<sequence length="429" mass="49110">MQVLSKTLIKNQMELEVEIPLDELQRFVERATIVLGESAKIAGFRAGKIPYDVLKQSLGEMAIYEKAAELAIEKTYPNVIKSESLETIGPPQVSVLKLAPGNPLVYKASVTLLPQVKLGDYRKMSIARKEIKVEEKDVDKVLKDLQKMQVKEKLTKEKAKKDDKIVIDMDLFLEKVPVDGGQARNHTVYLNEPYYIPGFAEELVGLGEGETKEFTLPFPKEYFQKNLAGKNADFKIKVISVFELELPKLDDDFAKTLRQASLEELKNALRQNIKQELLEKEELRLEDELLKEIAKKSDFGDIPEMLIKSETHKMVHELEDGVAQRGMEFKTYLENIKKTEEDLEKGFIPQATDRIKAALLIKEAAVQEKVDADDKEVEEEIKKFEETYKNEPTILERIRENESKDYLKNVVVNRKTLNLLKSLISPTKQ</sequence>
<keyword evidence="5 9" id="KW-0697">Rotamase</keyword>
<dbReference type="NCBIfam" id="TIGR00115">
    <property type="entry name" value="tig"/>
    <property type="match status" value="1"/>
</dbReference>
<dbReference type="GO" id="GO:0043335">
    <property type="term" value="P:protein unfolding"/>
    <property type="evidence" value="ECO:0007669"/>
    <property type="project" value="TreeGrafter"/>
</dbReference>